<dbReference type="InParanoid" id="Q4N7C9"/>
<dbReference type="Proteomes" id="UP000001949">
    <property type="component" value="Unassembled WGS sequence"/>
</dbReference>
<dbReference type="InterPro" id="IPR009244">
    <property type="entry name" value="Mediatior_Med7"/>
</dbReference>
<evidence type="ECO:0000313" key="2">
    <source>
        <dbReference type="EMBL" id="EAN34129.1"/>
    </source>
</evidence>
<comment type="function">
    <text evidence="1">Component of the Mediator complex, a coactivator involved in the regulated transcription of nearly all RNA polymerase II-dependent genes. Mediator functions as a bridge to convey information from gene-specific regulatory proteins to the basal RNA polymerase II transcription machinery.</text>
</comment>
<proteinExistence type="inferred from homology"/>
<keyword evidence="3" id="KW-1185">Reference proteome</keyword>
<keyword evidence="1" id="KW-0539">Nucleus</keyword>
<comment type="subunit">
    <text evidence="1">Component of the Mediator complex.</text>
</comment>
<gene>
    <name evidence="2" type="ordered locus">TP01_0891</name>
</gene>
<evidence type="ECO:0000256" key="1">
    <source>
        <dbReference type="RuleBase" id="RU364060"/>
    </source>
</evidence>
<comment type="similarity">
    <text evidence="1">Belongs to the Mediator complex subunit 7 family.</text>
</comment>
<evidence type="ECO:0000313" key="3">
    <source>
        <dbReference type="Proteomes" id="UP000001949"/>
    </source>
</evidence>
<dbReference type="GO" id="GO:0016592">
    <property type="term" value="C:mediator complex"/>
    <property type="evidence" value="ECO:0007669"/>
    <property type="project" value="InterPro"/>
</dbReference>
<keyword evidence="1" id="KW-0804">Transcription</keyword>
<dbReference type="STRING" id="5875.Q4N7C9"/>
<dbReference type="GO" id="GO:0003712">
    <property type="term" value="F:transcription coregulator activity"/>
    <property type="evidence" value="ECO:0007669"/>
    <property type="project" value="InterPro"/>
</dbReference>
<keyword evidence="1" id="KW-0010">Activator</keyword>
<name>Q4N7C9_THEPA</name>
<dbReference type="Pfam" id="PF05983">
    <property type="entry name" value="Med7"/>
    <property type="match status" value="1"/>
</dbReference>
<keyword evidence="1" id="KW-0805">Transcription regulation</keyword>
<dbReference type="VEuPathDB" id="PiroplasmaDB:TpMuguga_01g00891"/>
<dbReference type="KEGG" id="tpv:TP01_0891"/>
<dbReference type="OMA" id="PNESWYS"/>
<dbReference type="eggNOG" id="ENOG502SU23">
    <property type="taxonomic scope" value="Eukaryota"/>
</dbReference>
<accession>Q4N7C9</accession>
<organism evidence="2 3">
    <name type="scientific">Theileria parva</name>
    <name type="common">East coast fever infection agent</name>
    <dbReference type="NCBI Taxonomy" id="5875"/>
    <lineage>
        <taxon>Eukaryota</taxon>
        <taxon>Sar</taxon>
        <taxon>Alveolata</taxon>
        <taxon>Apicomplexa</taxon>
        <taxon>Aconoidasida</taxon>
        <taxon>Piroplasmida</taxon>
        <taxon>Theileriidae</taxon>
        <taxon>Theileria</taxon>
    </lineage>
</organism>
<sequence>MDDFLCGFPPPPPFYKNYSLKCPDPDASLDAKLDSIKDQIKEAEGLVFDYSKLTCFEGPKPPSPPTESWSSFGNIHKFQEEERTLDSETLIPPNPGTTDLREHFKFLYSQFMDSLLTYLDLIKNMNNDSISEIKKFMKVWNLFRTVFRYM</sequence>
<comment type="subcellular location">
    <subcellularLocation>
        <location evidence="1">Nucleus</location>
    </subcellularLocation>
</comment>
<reference evidence="2 3" key="1">
    <citation type="journal article" date="2005" name="Science">
        <title>Genome sequence of Theileria parva, a bovine pathogen that transforms lymphocytes.</title>
        <authorList>
            <person name="Gardner M.J."/>
            <person name="Bishop R."/>
            <person name="Shah T."/>
            <person name="de Villiers E.P."/>
            <person name="Carlton J.M."/>
            <person name="Hall N."/>
            <person name="Ren Q."/>
            <person name="Paulsen I.T."/>
            <person name="Pain A."/>
            <person name="Berriman M."/>
            <person name="Wilson R.J.M."/>
            <person name="Sato S."/>
            <person name="Ralph S.A."/>
            <person name="Mann D.J."/>
            <person name="Xiong Z."/>
            <person name="Shallom S.J."/>
            <person name="Weidman J."/>
            <person name="Jiang L."/>
            <person name="Lynn J."/>
            <person name="Weaver B."/>
            <person name="Shoaibi A."/>
            <person name="Domingo A.R."/>
            <person name="Wasawo D."/>
            <person name="Crabtree J."/>
            <person name="Wortman J.R."/>
            <person name="Haas B."/>
            <person name="Angiuoli S.V."/>
            <person name="Creasy T.H."/>
            <person name="Lu C."/>
            <person name="Suh B."/>
            <person name="Silva J.C."/>
            <person name="Utterback T.R."/>
            <person name="Feldblyum T.V."/>
            <person name="Pertea M."/>
            <person name="Allen J."/>
            <person name="Nierman W.C."/>
            <person name="Taracha E.L.N."/>
            <person name="Salzberg S.L."/>
            <person name="White O.R."/>
            <person name="Fitzhugh H.A."/>
            <person name="Morzaria S."/>
            <person name="Venter J.C."/>
            <person name="Fraser C.M."/>
            <person name="Nene V."/>
        </authorList>
    </citation>
    <scope>NUCLEOTIDE SEQUENCE [LARGE SCALE GENOMIC DNA]</scope>
    <source>
        <strain evidence="2 3">Muguga</strain>
    </source>
</reference>
<comment type="caution">
    <text evidence="2">The sequence shown here is derived from an EMBL/GenBank/DDBJ whole genome shotgun (WGS) entry which is preliminary data.</text>
</comment>
<dbReference type="EMBL" id="AAGK01000001">
    <property type="protein sequence ID" value="EAN34129.1"/>
    <property type="molecule type" value="Genomic_DNA"/>
</dbReference>
<dbReference type="GO" id="GO:0006357">
    <property type="term" value="P:regulation of transcription by RNA polymerase II"/>
    <property type="evidence" value="ECO:0007669"/>
    <property type="project" value="InterPro"/>
</dbReference>
<dbReference type="AlphaFoldDB" id="Q4N7C9"/>
<protein>
    <recommendedName>
        <fullName evidence="1">Mediator of RNA polymerase II transcription subunit 7</fullName>
    </recommendedName>
</protein>